<dbReference type="Proteomes" id="UP000070366">
    <property type="component" value="Unassembled WGS sequence"/>
</dbReference>
<evidence type="ECO:0000256" key="6">
    <source>
        <dbReference type="PIRSR" id="PIRSR000097-3"/>
    </source>
</evidence>
<evidence type="ECO:0000256" key="5">
    <source>
        <dbReference type="PIRSR" id="PIRSR000097-2"/>
    </source>
</evidence>
<organism evidence="8 9">
    <name type="scientific">Christensenella minuta</name>
    <dbReference type="NCBI Taxonomy" id="626937"/>
    <lineage>
        <taxon>Bacteria</taxon>
        <taxon>Bacillati</taxon>
        <taxon>Bacillota</taxon>
        <taxon>Clostridia</taxon>
        <taxon>Christensenellales</taxon>
        <taxon>Christensenellaceae</taxon>
        <taxon>Christensenella</taxon>
    </lineage>
</organism>
<reference evidence="8 9" key="1">
    <citation type="submission" date="2016-02" db="EMBL/GenBank/DDBJ databases">
        <authorList>
            <person name="Wen L."/>
            <person name="He K."/>
            <person name="Yang H."/>
        </authorList>
    </citation>
    <scope>NUCLEOTIDE SEQUENCE [LARGE SCALE GENOMIC DNA]</scope>
    <source>
        <strain evidence="8 9">DSM 22607</strain>
    </source>
</reference>
<dbReference type="PRINTS" id="PR00069">
    <property type="entry name" value="ALDKETRDTASE"/>
</dbReference>
<keyword evidence="2" id="KW-0521">NADP</keyword>
<dbReference type="STRING" id="626937.HMPREF3293_02170"/>
<dbReference type="RefSeq" id="WP_066518500.1">
    <property type="nucleotide sequence ID" value="NZ_CABMOF010000001.1"/>
</dbReference>
<evidence type="ECO:0000256" key="2">
    <source>
        <dbReference type="ARBA" id="ARBA00022857"/>
    </source>
</evidence>
<dbReference type="PIRSF" id="PIRSF000097">
    <property type="entry name" value="AKR"/>
    <property type="match status" value="1"/>
</dbReference>
<dbReference type="PROSITE" id="PS00063">
    <property type="entry name" value="ALDOKETO_REDUCTASE_3"/>
    <property type="match status" value="1"/>
</dbReference>
<feature type="site" description="Lowers pKa of active site Tyr" evidence="6">
    <location>
        <position position="79"/>
    </location>
</feature>
<dbReference type="EMBL" id="LSZW01000063">
    <property type="protein sequence ID" value="KXK64922.1"/>
    <property type="molecule type" value="Genomic_DNA"/>
</dbReference>
<dbReference type="SUPFAM" id="SSF51430">
    <property type="entry name" value="NAD(P)-linked oxidoreductase"/>
    <property type="match status" value="1"/>
</dbReference>
<dbReference type="InterPro" id="IPR020471">
    <property type="entry name" value="AKR"/>
</dbReference>
<evidence type="ECO:0000313" key="8">
    <source>
        <dbReference type="EMBL" id="KXK64922.1"/>
    </source>
</evidence>
<sequence>MIRNLQDRIHIAGGVEMPGFGLGLYKAKAGEEVYRAVRFALDAGYKHIDTATFYKNEADVGRAIKDSGVPREELFVATKLWPTDFPNARETFEKSLVALGTEYIDLYMLHWPGTDEVLRYRAWDTILGLREKGLIHATGVSNFIADQLADMKKQTGEFPANDQVELHPWFQQRELRSFCKKNGISVTAWGPIFHGHLSEEPLMEEIGGHYGKTAAQATLRWHIQNEIVVIPKSVHQERIISNADVFNFELSAEDMERIDALDGKQRFSWDSTKFDGDAEKARKNANK</sequence>
<name>A0A136Q2L4_9FIRM</name>
<evidence type="ECO:0000256" key="1">
    <source>
        <dbReference type="ARBA" id="ARBA00007905"/>
    </source>
</evidence>
<keyword evidence="3" id="KW-0560">Oxidoreductase</keyword>
<evidence type="ECO:0000256" key="3">
    <source>
        <dbReference type="ARBA" id="ARBA00023002"/>
    </source>
</evidence>
<dbReference type="PANTHER" id="PTHR43827">
    <property type="entry name" value="2,5-DIKETO-D-GLUCONIC ACID REDUCTASE"/>
    <property type="match status" value="1"/>
</dbReference>
<dbReference type="PATRIC" id="fig|626937.4.peg.2139"/>
<dbReference type="CDD" id="cd19071">
    <property type="entry name" value="AKR_AKR1-5-like"/>
    <property type="match status" value="1"/>
</dbReference>
<gene>
    <name evidence="8" type="ORF">HMPREF3293_02170</name>
</gene>
<proteinExistence type="inferred from homology"/>
<accession>A0A136Q2L4</accession>
<dbReference type="InterPro" id="IPR023210">
    <property type="entry name" value="NADP_OxRdtase_dom"/>
</dbReference>
<comment type="caution">
    <text evidence="8">The sequence shown here is derived from an EMBL/GenBank/DDBJ whole genome shotgun (WGS) entry which is preliminary data.</text>
</comment>
<evidence type="ECO:0000256" key="4">
    <source>
        <dbReference type="PIRSR" id="PIRSR000097-1"/>
    </source>
</evidence>
<evidence type="ECO:0000259" key="7">
    <source>
        <dbReference type="Pfam" id="PF00248"/>
    </source>
</evidence>
<comment type="similarity">
    <text evidence="1">Belongs to the aldo/keto reductase family.</text>
</comment>
<evidence type="ECO:0000313" key="9">
    <source>
        <dbReference type="Proteomes" id="UP000070366"/>
    </source>
</evidence>
<feature type="binding site" evidence="5">
    <location>
        <position position="110"/>
    </location>
    <ligand>
        <name>substrate</name>
    </ligand>
</feature>
<feature type="domain" description="NADP-dependent oxidoreductase" evidence="7">
    <location>
        <begin position="26"/>
        <end position="262"/>
    </location>
</feature>
<dbReference type="AlphaFoldDB" id="A0A136Q2L4"/>
<keyword evidence="9" id="KW-1185">Reference proteome</keyword>
<dbReference type="Gene3D" id="3.20.20.100">
    <property type="entry name" value="NADP-dependent oxidoreductase domain"/>
    <property type="match status" value="1"/>
</dbReference>
<dbReference type="Pfam" id="PF00248">
    <property type="entry name" value="Aldo_ket_red"/>
    <property type="match status" value="1"/>
</dbReference>
<dbReference type="PANTHER" id="PTHR43827:SF3">
    <property type="entry name" value="NADP-DEPENDENT OXIDOREDUCTASE DOMAIN-CONTAINING PROTEIN"/>
    <property type="match status" value="1"/>
</dbReference>
<protein>
    <submittedName>
        <fullName evidence="8">Putative glyoxal reductase</fullName>
    </submittedName>
</protein>
<dbReference type="FunFam" id="3.20.20.100:FF:000015">
    <property type="entry name" value="Oxidoreductase, aldo/keto reductase family"/>
    <property type="match status" value="1"/>
</dbReference>
<dbReference type="GO" id="GO:0016616">
    <property type="term" value="F:oxidoreductase activity, acting on the CH-OH group of donors, NAD or NADP as acceptor"/>
    <property type="evidence" value="ECO:0007669"/>
    <property type="project" value="UniProtKB-ARBA"/>
</dbReference>
<feature type="active site" description="Proton donor" evidence="4">
    <location>
        <position position="54"/>
    </location>
</feature>
<dbReference type="InterPro" id="IPR018170">
    <property type="entry name" value="Aldo/ket_reductase_CS"/>
</dbReference>
<dbReference type="InterPro" id="IPR036812">
    <property type="entry name" value="NAD(P)_OxRdtase_dom_sf"/>
</dbReference>